<feature type="transmembrane region" description="Helical" evidence="7">
    <location>
        <begin position="132"/>
        <end position="153"/>
    </location>
</feature>
<keyword evidence="6 7" id="KW-0472">Membrane</keyword>
<name>A0A2S3ZSA6_ARTGL</name>
<evidence type="ECO:0000256" key="7">
    <source>
        <dbReference type="RuleBase" id="RU363032"/>
    </source>
</evidence>
<feature type="region of interest" description="Disordered" evidence="8">
    <location>
        <begin position="1"/>
        <end position="35"/>
    </location>
</feature>
<evidence type="ECO:0000313" key="11">
    <source>
        <dbReference type="Proteomes" id="UP000237061"/>
    </source>
</evidence>
<dbReference type="Gene3D" id="1.10.3720.10">
    <property type="entry name" value="MetI-like"/>
    <property type="match status" value="1"/>
</dbReference>
<dbReference type="SUPFAM" id="SSF161098">
    <property type="entry name" value="MetI-like"/>
    <property type="match status" value="1"/>
</dbReference>
<proteinExistence type="inferred from homology"/>
<gene>
    <name evidence="10" type="ORF">CVS27_18865</name>
</gene>
<evidence type="ECO:0000256" key="3">
    <source>
        <dbReference type="ARBA" id="ARBA00022475"/>
    </source>
</evidence>
<evidence type="ECO:0000256" key="8">
    <source>
        <dbReference type="SAM" id="MobiDB-lite"/>
    </source>
</evidence>
<dbReference type="GO" id="GO:0005886">
    <property type="term" value="C:plasma membrane"/>
    <property type="evidence" value="ECO:0007669"/>
    <property type="project" value="UniProtKB-SubCell"/>
</dbReference>
<evidence type="ECO:0000313" key="10">
    <source>
        <dbReference type="EMBL" id="POH71872.1"/>
    </source>
</evidence>
<evidence type="ECO:0000256" key="4">
    <source>
        <dbReference type="ARBA" id="ARBA00022692"/>
    </source>
</evidence>
<feature type="transmembrane region" description="Helical" evidence="7">
    <location>
        <begin position="98"/>
        <end position="120"/>
    </location>
</feature>
<dbReference type="Pfam" id="PF00528">
    <property type="entry name" value="BPD_transp_1"/>
    <property type="match status" value="1"/>
</dbReference>
<keyword evidence="4 7" id="KW-0812">Transmembrane</keyword>
<dbReference type="InterPro" id="IPR051393">
    <property type="entry name" value="ABC_transporter_permease"/>
</dbReference>
<dbReference type="InterPro" id="IPR035906">
    <property type="entry name" value="MetI-like_sf"/>
</dbReference>
<evidence type="ECO:0000259" key="9">
    <source>
        <dbReference type="PROSITE" id="PS50928"/>
    </source>
</evidence>
<protein>
    <submittedName>
        <fullName evidence="10">ABC transporter</fullName>
    </submittedName>
</protein>
<feature type="transmembrane region" description="Helical" evidence="7">
    <location>
        <begin position="288"/>
        <end position="309"/>
    </location>
</feature>
<feature type="domain" description="ABC transmembrane type-1" evidence="9">
    <location>
        <begin position="99"/>
        <end position="309"/>
    </location>
</feature>
<keyword evidence="11" id="KW-1185">Reference proteome</keyword>
<dbReference type="Proteomes" id="UP000237061">
    <property type="component" value="Unassembled WGS sequence"/>
</dbReference>
<comment type="subcellular location">
    <subcellularLocation>
        <location evidence="1 7">Cell membrane</location>
        <topology evidence="1 7">Multi-pass membrane protein</topology>
    </subcellularLocation>
</comment>
<feature type="transmembrane region" description="Helical" evidence="7">
    <location>
        <begin position="247"/>
        <end position="268"/>
    </location>
</feature>
<reference evidence="10 11" key="1">
    <citation type="submission" date="2018-01" db="EMBL/GenBank/DDBJ databases">
        <title>Arthrobacter sp. nov., from glaciers in China.</title>
        <authorList>
            <person name="Liu Q."/>
            <person name="Xin Y.-H."/>
        </authorList>
    </citation>
    <scope>NUCLEOTIDE SEQUENCE [LARGE SCALE GENOMIC DNA]</scope>
    <source>
        <strain evidence="10 11">HLT2-12-2</strain>
    </source>
</reference>
<evidence type="ECO:0000256" key="5">
    <source>
        <dbReference type="ARBA" id="ARBA00022989"/>
    </source>
</evidence>
<dbReference type="OrthoDB" id="3614395at2"/>
<comment type="similarity">
    <text evidence="7">Belongs to the binding-protein-dependent transport system permease family.</text>
</comment>
<feature type="transmembrane region" description="Helical" evidence="7">
    <location>
        <begin position="42"/>
        <end position="67"/>
    </location>
</feature>
<dbReference type="AlphaFoldDB" id="A0A2S3ZSA6"/>
<dbReference type="PANTHER" id="PTHR30193:SF37">
    <property type="entry name" value="INNER MEMBRANE ABC TRANSPORTER PERMEASE PROTEIN YCJO"/>
    <property type="match status" value="1"/>
</dbReference>
<dbReference type="CDD" id="cd06261">
    <property type="entry name" value="TM_PBP2"/>
    <property type="match status" value="1"/>
</dbReference>
<evidence type="ECO:0000256" key="2">
    <source>
        <dbReference type="ARBA" id="ARBA00022448"/>
    </source>
</evidence>
<sequence length="325" mass="35061">MTVADRSAGAGQGAKRARRRNSKGTGNPADGPQRNSTVTGRLNWLVVPALIIFLAFAILPLAGVFLLSFTDWDGIGSITFAGVENWMRAFADPTMYHALWLTLVIMALSWIIQTPISLLLGTFTAGSQKYRALLAVLYFLPLLLSSAAIAIAYKSLLDPNFGLAAGLNMPFLAQDWLGHPQLALGVVIFVVSWQFIPFHTLIYQGGVRQIPKSLYEAASIDGAGRVKQFFYITVPQLKYTIITSSTLMVVGAVTYFDLIFVITGGGPGNATRNLALDMYLTGFKANQMGQASVTAVILVLLGLGIALWLQRLGGKDKNGSQLEGM</sequence>
<dbReference type="PROSITE" id="PS50928">
    <property type="entry name" value="ABC_TM1"/>
    <property type="match status" value="1"/>
</dbReference>
<keyword evidence="3" id="KW-1003">Cell membrane</keyword>
<evidence type="ECO:0000256" key="6">
    <source>
        <dbReference type="ARBA" id="ARBA00023136"/>
    </source>
</evidence>
<organism evidence="10 11">
    <name type="scientific">Arthrobacter glacialis</name>
    <dbReference type="NCBI Taxonomy" id="1664"/>
    <lineage>
        <taxon>Bacteria</taxon>
        <taxon>Bacillati</taxon>
        <taxon>Actinomycetota</taxon>
        <taxon>Actinomycetes</taxon>
        <taxon>Micrococcales</taxon>
        <taxon>Micrococcaceae</taxon>
        <taxon>Arthrobacter</taxon>
    </lineage>
</organism>
<accession>A0A2S3ZSA6</accession>
<comment type="caution">
    <text evidence="10">The sequence shown here is derived from an EMBL/GenBank/DDBJ whole genome shotgun (WGS) entry which is preliminary data.</text>
</comment>
<keyword evidence="2 7" id="KW-0813">Transport</keyword>
<dbReference type="InterPro" id="IPR000515">
    <property type="entry name" value="MetI-like"/>
</dbReference>
<evidence type="ECO:0000256" key="1">
    <source>
        <dbReference type="ARBA" id="ARBA00004651"/>
    </source>
</evidence>
<keyword evidence="5 7" id="KW-1133">Transmembrane helix</keyword>
<dbReference type="EMBL" id="PPXC01000021">
    <property type="protein sequence ID" value="POH71872.1"/>
    <property type="molecule type" value="Genomic_DNA"/>
</dbReference>
<dbReference type="PANTHER" id="PTHR30193">
    <property type="entry name" value="ABC TRANSPORTER PERMEASE PROTEIN"/>
    <property type="match status" value="1"/>
</dbReference>
<dbReference type="GO" id="GO:0055085">
    <property type="term" value="P:transmembrane transport"/>
    <property type="evidence" value="ECO:0007669"/>
    <property type="project" value="InterPro"/>
</dbReference>
<feature type="transmembrane region" description="Helical" evidence="7">
    <location>
        <begin position="182"/>
        <end position="203"/>
    </location>
</feature>